<evidence type="ECO:0000256" key="4">
    <source>
        <dbReference type="SAM" id="MobiDB-lite"/>
    </source>
</evidence>
<dbReference type="RefSeq" id="XP_019027008.1">
    <property type="nucleotide sequence ID" value="XM_019167257.1"/>
</dbReference>
<dbReference type="Gene3D" id="1.10.30.10">
    <property type="entry name" value="High mobility group box domain"/>
    <property type="match status" value="1"/>
</dbReference>
<organism evidence="6 7">
    <name type="scientific">Saitoella complicata (strain BCRC 22490 / CBS 7301 / JCM 7358 / NBRC 10748 / NRRL Y-17804)</name>
    <dbReference type="NCBI Taxonomy" id="698492"/>
    <lineage>
        <taxon>Eukaryota</taxon>
        <taxon>Fungi</taxon>
        <taxon>Dikarya</taxon>
        <taxon>Ascomycota</taxon>
        <taxon>Taphrinomycotina</taxon>
        <taxon>Taphrinomycotina incertae sedis</taxon>
        <taxon>Saitoella</taxon>
    </lineage>
</organism>
<dbReference type="SMART" id="SM00398">
    <property type="entry name" value="HMG"/>
    <property type="match status" value="1"/>
</dbReference>
<dbReference type="AlphaFoldDB" id="A0A0E9NAE3"/>
<evidence type="ECO:0000313" key="6">
    <source>
        <dbReference type="EMBL" id="GAO46804.1"/>
    </source>
</evidence>
<evidence type="ECO:0000256" key="2">
    <source>
        <dbReference type="ARBA" id="ARBA00023242"/>
    </source>
</evidence>
<dbReference type="GO" id="GO:0005634">
    <property type="term" value="C:nucleus"/>
    <property type="evidence" value="ECO:0007669"/>
    <property type="project" value="UniProtKB-UniRule"/>
</dbReference>
<sequence>MVKTKQETKENGVASLIDAATKEALQQKQNELATAIRAAADALRKAAEACESYTLALPLPPAPGSDDKANGKKRKRERDPDQPKRPMSAYLIYQGEVRQQVKDKLGEQATQQNIMKEVAERWGKLTDAQKKKYVDLAEKAKELYTSNMEEYKAKKEGGESPAAASAPEKEASPEPEAEAALEPEATPATPAKAAATPKEKKSKRKSRSDVKTPSKEEKTAESAKKTETPAPAKTPKEEKRERRKRRKSEK</sequence>
<dbReference type="STRING" id="698492.A0A0E9NAE3"/>
<feature type="domain" description="HMG box" evidence="5">
    <location>
        <begin position="83"/>
        <end position="152"/>
    </location>
</feature>
<keyword evidence="2 3" id="KW-0539">Nucleus</keyword>
<dbReference type="GO" id="GO:0010468">
    <property type="term" value="P:regulation of gene expression"/>
    <property type="evidence" value="ECO:0007669"/>
    <property type="project" value="TreeGrafter"/>
</dbReference>
<keyword evidence="1 3" id="KW-0238">DNA-binding</keyword>
<evidence type="ECO:0000313" key="7">
    <source>
        <dbReference type="Proteomes" id="UP000033140"/>
    </source>
</evidence>
<dbReference type="OrthoDB" id="5550281at2759"/>
<dbReference type="PANTHER" id="PTHR46040">
    <property type="entry name" value="HIGH MOBILITY GROUP PROTEIN 2"/>
    <property type="match status" value="1"/>
</dbReference>
<feature type="compositionally biased region" description="Basic residues" evidence="4">
    <location>
        <begin position="241"/>
        <end position="250"/>
    </location>
</feature>
<dbReference type="InterPro" id="IPR009071">
    <property type="entry name" value="HMG_box_dom"/>
</dbReference>
<proteinExistence type="predicted"/>
<evidence type="ECO:0000259" key="5">
    <source>
        <dbReference type="PROSITE" id="PS50118"/>
    </source>
</evidence>
<dbReference type="SUPFAM" id="SSF47095">
    <property type="entry name" value="HMG-box"/>
    <property type="match status" value="1"/>
</dbReference>
<reference evidence="6 7" key="2">
    <citation type="journal article" date="2014" name="J. Gen. Appl. Microbiol.">
        <title>The early diverging ascomycetous budding yeast Saitoella complicata has three histone deacetylases belonging to the Clr6, Hos2, and Rpd3 lineages.</title>
        <authorList>
            <person name="Nishida H."/>
            <person name="Matsumoto T."/>
            <person name="Kondo S."/>
            <person name="Hamamoto M."/>
            <person name="Yoshikawa H."/>
        </authorList>
    </citation>
    <scope>NUCLEOTIDE SEQUENCE [LARGE SCALE GENOMIC DNA]</scope>
    <source>
        <strain evidence="6 7">NRRL Y-17804</strain>
    </source>
</reference>
<feature type="compositionally biased region" description="Basic and acidic residues" evidence="4">
    <location>
        <begin position="207"/>
        <end position="227"/>
    </location>
</feature>
<dbReference type="GO" id="GO:0003677">
    <property type="term" value="F:DNA binding"/>
    <property type="evidence" value="ECO:0007669"/>
    <property type="project" value="UniProtKB-UniRule"/>
</dbReference>
<feature type="DNA-binding region" description="HMG box" evidence="3">
    <location>
        <begin position="83"/>
        <end position="152"/>
    </location>
</feature>
<dbReference type="Proteomes" id="UP000033140">
    <property type="component" value="Unassembled WGS sequence"/>
</dbReference>
<dbReference type="PROSITE" id="PS50118">
    <property type="entry name" value="HMG_BOX_2"/>
    <property type="match status" value="1"/>
</dbReference>
<reference evidence="6 7" key="1">
    <citation type="journal article" date="2011" name="J. Gen. Appl. Microbiol.">
        <title>Draft genome sequencing of the enigmatic yeast Saitoella complicata.</title>
        <authorList>
            <person name="Nishida H."/>
            <person name="Hamamoto M."/>
            <person name="Sugiyama J."/>
        </authorList>
    </citation>
    <scope>NUCLEOTIDE SEQUENCE [LARGE SCALE GENOMIC DNA]</scope>
    <source>
        <strain evidence="6 7">NRRL Y-17804</strain>
    </source>
</reference>
<feature type="compositionally biased region" description="Low complexity" evidence="4">
    <location>
        <begin position="182"/>
        <end position="196"/>
    </location>
</feature>
<dbReference type="InterPro" id="IPR036910">
    <property type="entry name" value="HMG_box_dom_sf"/>
</dbReference>
<protein>
    <recommendedName>
        <fullName evidence="5">HMG box domain-containing protein</fullName>
    </recommendedName>
</protein>
<dbReference type="EMBL" id="BACD03000005">
    <property type="protein sequence ID" value="GAO46804.1"/>
    <property type="molecule type" value="Genomic_DNA"/>
</dbReference>
<evidence type="ECO:0000256" key="3">
    <source>
        <dbReference type="PROSITE-ProRule" id="PRU00267"/>
    </source>
</evidence>
<reference evidence="6 7" key="3">
    <citation type="journal article" date="2015" name="Genome Announc.">
        <title>Draft Genome Sequence of the Archiascomycetous Yeast Saitoella complicata.</title>
        <authorList>
            <person name="Yamauchi K."/>
            <person name="Kondo S."/>
            <person name="Hamamoto M."/>
            <person name="Takahashi Y."/>
            <person name="Ogura Y."/>
            <person name="Hayashi T."/>
            <person name="Nishida H."/>
        </authorList>
    </citation>
    <scope>NUCLEOTIDE SEQUENCE [LARGE SCALE GENOMIC DNA]</scope>
    <source>
        <strain evidence="6 7">NRRL Y-17804</strain>
    </source>
</reference>
<dbReference type="InterPro" id="IPR051965">
    <property type="entry name" value="ChromReg_NeuronalGeneExpr"/>
</dbReference>
<dbReference type="OMA" id="DKWKQAY"/>
<evidence type="ECO:0000256" key="1">
    <source>
        <dbReference type="ARBA" id="ARBA00023125"/>
    </source>
</evidence>
<accession>A0A0E9NAE3</accession>
<gene>
    <name evidence="6" type="ORF">G7K_1022-t1</name>
</gene>
<dbReference type="PANTHER" id="PTHR46040:SF3">
    <property type="entry name" value="HIGH MOBILITY GROUP PROTEIN 2"/>
    <property type="match status" value="1"/>
</dbReference>
<comment type="caution">
    <text evidence="6">The sequence shown here is derived from an EMBL/GenBank/DDBJ whole genome shotgun (WGS) entry which is preliminary data.</text>
</comment>
<feature type="region of interest" description="Disordered" evidence="4">
    <location>
        <begin position="151"/>
        <end position="250"/>
    </location>
</feature>
<keyword evidence="7" id="KW-1185">Reference proteome</keyword>
<dbReference type="Pfam" id="PF00505">
    <property type="entry name" value="HMG_box"/>
    <property type="match status" value="1"/>
</dbReference>
<feature type="region of interest" description="Disordered" evidence="4">
    <location>
        <begin position="56"/>
        <end position="88"/>
    </location>
</feature>
<name>A0A0E9NAE3_SAICN</name>